<comment type="catalytic activity">
    <reaction evidence="6">
        <text>L-tryptophan + O2 = indole-3-acetamide + CO2 + H2O</text>
        <dbReference type="Rhea" id="RHEA:16165"/>
        <dbReference type="ChEBI" id="CHEBI:15377"/>
        <dbReference type="ChEBI" id="CHEBI:15379"/>
        <dbReference type="ChEBI" id="CHEBI:16031"/>
        <dbReference type="ChEBI" id="CHEBI:16526"/>
        <dbReference type="ChEBI" id="CHEBI:57912"/>
        <dbReference type="EC" id="1.13.12.3"/>
    </reaction>
</comment>
<proteinExistence type="inferred from homology"/>
<organism evidence="8 9">
    <name type="scientific">Christiangramia crocea</name>
    <dbReference type="NCBI Taxonomy" id="2904124"/>
    <lineage>
        <taxon>Bacteria</taxon>
        <taxon>Pseudomonadati</taxon>
        <taxon>Bacteroidota</taxon>
        <taxon>Flavobacteriia</taxon>
        <taxon>Flavobacteriales</taxon>
        <taxon>Flavobacteriaceae</taxon>
        <taxon>Christiangramia</taxon>
    </lineage>
</organism>
<evidence type="ECO:0000256" key="5">
    <source>
        <dbReference type="ARBA" id="ARBA00023070"/>
    </source>
</evidence>
<dbReference type="GO" id="GO:0009851">
    <property type="term" value="P:auxin biosynthetic process"/>
    <property type="evidence" value="ECO:0007669"/>
    <property type="project" value="UniProtKB-KW"/>
</dbReference>
<keyword evidence="9" id="KW-1185">Reference proteome</keyword>
<reference evidence="8" key="1">
    <citation type="submission" date="2021-12" db="EMBL/GenBank/DDBJ databases">
        <title>Description of Gramella crocea sp. nov., a new bacterium isolated from activated sludge.</title>
        <authorList>
            <person name="Zhang X."/>
        </authorList>
    </citation>
    <scope>NUCLEOTIDE SEQUENCE</scope>
    <source>
        <strain evidence="8">YB25</strain>
    </source>
</reference>
<comment type="pathway">
    <text evidence="1">Plant hormone metabolism; auxin biosynthesis.</text>
</comment>
<dbReference type="RefSeq" id="WP_240096098.1">
    <property type="nucleotide sequence ID" value="NZ_JAJSON010000009.1"/>
</dbReference>
<evidence type="ECO:0000256" key="3">
    <source>
        <dbReference type="ARBA" id="ARBA00012535"/>
    </source>
</evidence>
<dbReference type="InterPro" id="IPR002937">
    <property type="entry name" value="Amino_oxidase"/>
</dbReference>
<keyword evidence="5" id="KW-0073">Auxin biosynthesis</keyword>
<evidence type="ECO:0000256" key="2">
    <source>
        <dbReference type="ARBA" id="ARBA00005833"/>
    </source>
</evidence>
<comment type="similarity">
    <text evidence="2">Belongs to the tryptophan 2-monooxygenase family.</text>
</comment>
<dbReference type="EMBL" id="JAJSON010000009">
    <property type="protein sequence ID" value="MCG9970622.1"/>
    <property type="molecule type" value="Genomic_DNA"/>
</dbReference>
<dbReference type="InterPro" id="IPR050281">
    <property type="entry name" value="Flavin_monoamine_oxidase"/>
</dbReference>
<protein>
    <recommendedName>
        <fullName evidence="4">Tryptophan 2-monooxygenase</fullName>
        <ecNumber evidence="3">1.13.12.3</ecNumber>
    </recommendedName>
</protein>
<dbReference type="Gene3D" id="3.50.50.60">
    <property type="entry name" value="FAD/NAD(P)-binding domain"/>
    <property type="match status" value="1"/>
</dbReference>
<comment type="caution">
    <text evidence="8">The sequence shown here is derived from an EMBL/GenBank/DDBJ whole genome shotgun (WGS) entry which is preliminary data.</text>
</comment>
<dbReference type="GO" id="GO:0050361">
    <property type="term" value="F:tryptophan 2-monooxygenase activity"/>
    <property type="evidence" value="ECO:0007669"/>
    <property type="project" value="UniProtKB-EC"/>
</dbReference>
<name>A0A9X2A6M4_9FLAO</name>
<dbReference type="Pfam" id="PF01593">
    <property type="entry name" value="Amino_oxidase"/>
    <property type="match status" value="1"/>
</dbReference>
<dbReference type="EC" id="1.13.12.3" evidence="3"/>
<evidence type="ECO:0000256" key="1">
    <source>
        <dbReference type="ARBA" id="ARBA00004814"/>
    </source>
</evidence>
<dbReference type="Proteomes" id="UP001139344">
    <property type="component" value="Unassembled WGS sequence"/>
</dbReference>
<dbReference type="InterPro" id="IPR036188">
    <property type="entry name" value="FAD/NAD-bd_sf"/>
</dbReference>
<gene>
    <name evidence="8" type="ORF">LU635_03150</name>
</gene>
<dbReference type="PANTHER" id="PTHR10742">
    <property type="entry name" value="FLAVIN MONOAMINE OXIDASE"/>
    <property type="match status" value="1"/>
</dbReference>
<evidence type="ECO:0000313" key="8">
    <source>
        <dbReference type="EMBL" id="MCG9970622.1"/>
    </source>
</evidence>
<evidence type="ECO:0000256" key="6">
    <source>
        <dbReference type="ARBA" id="ARBA00047321"/>
    </source>
</evidence>
<dbReference type="SUPFAM" id="SSF51905">
    <property type="entry name" value="FAD/NAD(P)-binding domain"/>
    <property type="match status" value="1"/>
</dbReference>
<evidence type="ECO:0000313" key="9">
    <source>
        <dbReference type="Proteomes" id="UP001139344"/>
    </source>
</evidence>
<sequence>MGQIERRDFIKKAVVGSIGTILPYGVDNEVFDVKLPPENHDKTQITAGKKKKVIVGGAGISGLSCAYELIKKGHEVIVLDASGRYGGAVLSVHDGLADGLYADFGAENFTRPGYKNYWKYIEEFNLPVLPYFHRENRLTRIDNIWYTDEMQKEKYEQRIKQLGGFNKSESRYLESNPSSNLEMLYLKPYFDKFSDEYQPFGIGYDHLEKVPVSEIYKKGGASNAASSILGGNNTSALYAIWQAYIRHKRGYDDDFELFHIKGGNQRLTNELGSRLGTRIKLGCKILEIKNGETGVTVKYREFGKEKEISADYLACCLRTTALRTIKITPQLPDEKIFIFDNLAYDQTTRIVFQARSKFWLKDNTTINLTFNHPALRTIWEVADEVDTKRVSLMAKAPGGTNPLRTLEAFRELYPGNRSNIDIEQVLVKDWSADEFVNGCERHGFGGLGELSKFWPHIMTPHGRIHFGGAHTDNRSWGMEAATNSANRVALEIDQA</sequence>
<dbReference type="PANTHER" id="PTHR10742:SF410">
    <property type="entry name" value="LYSINE-SPECIFIC HISTONE DEMETHYLASE 2"/>
    <property type="match status" value="1"/>
</dbReference>
<accession>A0A9X2A6M4</accession>
<evidence type="ECO:0000256" key="4">
    <source>
        <dbReference type="ARBA" id="ARBA00017871"/>
    </source>
</evidence>
<dbReference type="AlphaFoldDB" id="A0A9X2A6M4"/>
<evidence type="ECO:0000259" key="7">
    <source>
        <dbReference type="Pfam" id="PF01593"/>
    </source>
</evidence>
<feature type="domain" description="Amine oxidase" evidence="7">
    <location>
        <begin position="60"/>
        <end position="491"/>
    </location>
</feature>